<reference evidence="3" key="1">
    <citation type="submission" date="2021-04" db="EMBL/GenBank/DDBJ databases">
        <title>Sequencing of actinobacteria type strains.</title>
        <authorList>
            <person name="Nguyen G.-S."/>
            <person name="Wentzel A."/>
        </authorList>
    </citation>
    <scope>NUCLEOTIDE SEQUENCE</scope>
    <source>
        <strain evidence="3">DSM 42095</strain>
    </source>
</reference>
<evidence type="ECO:0000259" key="2">
    <source>
        <dbReference type="PROSITE" id="PS51471"/>
    </source>
</evidence>
<keyword evidence="1" id="KW-0560">Oxidoreductase</keyword>
<evidence type="ECO:0000256" key="1">
    <source>
        <dbReference type="RuleBase" id="RU003682"/>
    </source>
</evidence>
<dbReference type="AlphaFoldDB" id="A0A8T4II01"/>
<dbReference type="InterPro" id="IPR005123">
    <property type="entry name" value="Oxoglu/Fe-dep_dioxygenase_dom"/>
</dbReference>
<dbReference type="SUPFAM" id="SSF51197">
    <property type="entry name" value="Clavaminate synthase-like"/>
    <property type="match status" value="1"/>
</dbReference>
<dbReference type="GO" id="GO:0016491">
    <property type="term" value="F:oxidoreductase activity"/>
    <property type="evidence" value="ECO:0007669"/>
    <property type="project" value="UniProtKB-KW"/>
</dbReference>
<comment type="similarity">
    <text evidence="1">Belongs to the iron/ascorbate-dependent oxidoreductase family.</text>
</comment>
<feature type="domain" description="Fe2OG dioxygenase" evidence="2">
    <location>
        <begin position="97"/>
        <end position="205"/>
    </location>
</feature>
<name>A0A8T4II01_9ACTN</name>
<dbReference type="Proteomes" id="UP000675554">
    <property type="component" value="Unassembled WGS sequence"/>
</dbReference>
<gene>
    <name evidence="3" type="ORF">KDA82_01125</name>
</gene>
<keyword evidence="1" id="KW-0479">Metal-binding</keyword>
<accession>A0A8T4II01</accession>
<evidence type="ECO:0000313" key="3">
    <source>
        <dbReference type="EMBL" id="MBR7671661.1"/>
    </source>
</evidence>
<proteinExistence type="inferred from homology"/>
<organism evidence="3 4">
    <name type="scientific">Streptomyces daliensis</name>
    <dbReference type="NCBI Taxonomy" id="299421"/>
    <lineage>
        <taxon>Bacteria</taxon>
        <taxon>Bacillati</taxon>
        <taxon>Actinomycetota</taxon>
        <taxon>Actinomycetes</taxon>
        <taxon>Kitasatosporales</taxon>
        <taxon>Streptomycetaceae</taxon>
        <taxon>Streptomyces</taxon>
    </lineage>
</organism>
<comment type="caution">
    <text evidence="3">The sequence shown here is derived from an EMBL/GenBank/DDBJ whole genome shotgun (WGS) entry which is preliminary data.</text>
</comment>
<dbReference type="Gene3D" id="2.60.120.620">
    <property type="entry name" value="q2cbj1_9rhob like domain"/>
    <property type="match status" value="1"/>
</dbReference>
<evidence type="ECO:0000313" key="4">
    <source>
        <dbReference type="Proteomes" id="UP000675554"/>
    </source>
</evidence>
<protein>
    <recommendedName>
        <fullName evidence="2">Fe2OG dioxygenase domain-containing protein</fullName>
    </recommendedName>
</protein>
<dbReference type="PROSITE" id="PS51471">
    <property type="entry name" value="FE2OG_OXY"/>
    <property type="match status" value="1"/>
</dbReference>
<dbReference type="EMBL" id="JAGSMN010000020">
    <property type="protein sequence ID" value="MBR7671661.1"/>
    <property type="molecule type" value="Genomic_DNA"/>
</dbReference>
<sequence>MRVEFEMDRTTLLGKDESWKVGNLGVMQLAHDYPLDLLAEIKRKAHILKEEQSANMHLNLRFIRDAQKYIPEIGELVHWPGRIEQLSELAGEPLEPYPFSVINTAVTFMGPDDGTVDWHGDGPPITELVALETEDVEGGRLELFQGDYEATIAAVNAGEELPEDRMVHIEHKVGSCVFGQLMSVPHRTEPMTNGSRTTLTMNLRSQRRPFIDNNPMYYLAADNPDFAWVEEYIDDVRNRQLPTYLEYRAAK</sequence>
<keyword evidence="4" id="KW-1185">Reference proteome</keyword>
<dbReference type="GO" id="GO:0046872">
    <property type="term" value="F:metal ion binding"/>
    <property type="evidence" value="ECO:0007669"/>
    <property type="project" value="UniProtKB-KW"/>
</dbReference>
<keyword evidence="1" id="KW-0408">Iron</keyword>